<dbReference type="CDD" id="cd02511">
    <property type="entry name" value="Beta4Glucosyltransferase"/>
    <property type="match status" value="1"/>
</dbReference>
<name>A0A1L1PJ59_HYDIT</name>
<keyword evidence="4" id="KW-1185">Reference proteome</keyword>
<dbReference type="Gene3D" id="3.90.550.10">
    <property type="entry name" value="Spore Coat Polysaccharide Biosynthesis Protein SpsA, Chain A"/>
    <property type="match status" value="1"/>
</dbReference>
<gene>
    <name evidence="3" type="ORF">BN948_04398</name>
</gene>
<dbReference type="PANTHER" id="PTHR43630">
    <property type="entry name" value="POLY-BETA-1,6-N-ACETYL-D-GLUCOSAMINE SYNTHASE"/>
    <property type="match status" value="1"/>
</dbReference>
<organism evidence="3 4">
    <name type="scientific">Hydrogenophaga intermedia</name>
    <dbReference type="NCBI Taxonomy" id="65786"/>
    <lineage>
        <taxon>Bacteria</taxon>
        <taxon>Pseudomonadati</taxon>
        <taxon>Pseudomonadota</taxon>
        <taxon>Betaproteobacteria</taxon>
        <taxon>Burkholderiales</taxon>
        <taxon>Comamonadaceae</taxon>
        <taxon>Hydrogenophaga</taxon>
    </lineage>
</organism>
<dbReference type="EMBL" id="CCAE010000059">
    <property type="protein sequence ID" value="CDN89958.1"/>
    <property type="molecule type" value="Genomic_DNA"/>
</dbReference>
<dbReference type="AlphaFoldDB" id="A0A1L1PJ59"/>
<dbReference type="RefSeq" id="WP_009515999.1">
    <property type="nucleotide sequence ID" value="NZ_CCAE010000059.1"/>
</dbReference>
<dbReference type="InterPro" id="IPR001173">
    <property type="entry name" value="Glyco_trans_2-like"/>
</dbReference>
<protein>
    <submittedName>
        <fullName evidence="3">Lipopolysaccharide core biosynthesis glycosyl transferase</fullName>
    </submittedName>
</protein>
<dbReference type="Pfam" id="PF00535">
    <property type="entry name" value="Glycos_transf_2"/>
    <property type="match status" value="1"/>
</dbReference>
<proteinExistence type="inferred from homology"/>
<keyword evidence="3" id="KW-0808">Transferase</keyword>
<evidence type="ECO:0000313" key="4">
    <source>
        <dbReference type="Proteomes" id="UP000028878"/>
    </source>
</evidence>
<dbReference type="GO" id="GO:0016740">
    <property type="term" value="F:transferase activity"/>
    <property type="evidence" value="ECO:0007669"/>
    <property type="project" value="UniProtKB-KW"/>
</dbReference>
<dbReference type="SUPFAM" id="SSF53448">
    <property type="entry name" value="Nucleotide-diphospho-sugar transferases"/>
    <property type="match status" value="1"/>
</dbReference>
<dbReference type="InterPro" id="IPR029044">
    <property type="entry name" value="Nucleotide-diphossugar_trans"/>
</dbReference>
<dbReference type="Proteomes" id="UP000028878">
    <property type="component" value="Unassembled WGS sequence"/>
</dbReference>
<evidence type="ECO:0000259" key="2">
    <source>
        <dbReference type="Pfam" id="PF00535"/>
    </source>
</evidence>
<reference evidence="4" key="2">
    <citation type="submission" date="2014-11" db="EMBL/GenBank/DDBJ databases">
        <title>Draft genome sequence of Hydrogenophaga intermedia S1.</title>
        <authorList>
            <person name="Gan H.M."/>
            <person name="Chew T.H."/>
            <person name="Stolz A."/>
        </authorList>
    </citation>
    <scope>NUCLEOTIDE SEQUENCE [LARGE SCALE GENOMIC DNA]</scope>
    <source>
        <strain evidence="4">S1</strain>
    </source>
</reference>
<feature type="domain" description="Glycosyltransferase 2-like" evidence="2">
    <location>
        <begin position="5"/>
        <end position="156"/>
    </location>
</feature>
<evidence type="ECO:0000256" key="1">
    <source>
        <dbReference type="ARBA" id="ARBA00038494"/>
    </source>
</evidence>
<comment type="similarity">
    <text evidence="1">Belongs to the glycosyltransferase 2 family. WaaE/KdtX subfamily.</text>
</comment>
<dbReference type="PANTHER" id="PTHR43630:SF2">
    <property type="entry name" value="GLYCOSYLTRANSFERASE"/>
    <property type="match status" value="1"/>
</dbReference>
<sequence length="326" mass="37199">MSITAIILTYNEALHIARAIRSIQPFVDQICVVDSGSTDGTTDIAQRLGAEVCTHAFVNQARQFQWALDTLDIRGEWVLRLDADEIIEPDLAQEIAEKLPALPADVVGVNLKRKHIFMDRWVRHGGRYPLVMLRLWRHGHGRMENRWMDEHMVVWGGRTVTFDGGFADHNLNDLAYFIDKHNKYATREAIEVLNQRLGLFARDEALNAHSASFQASSKRWLKERVYNRIPFTVSAALYFVWRYVFQLGFLDGRSGLVYHFLQGYWYRFLVGAQVMELEQAVAHLRDKAAICAELSRLTGHKLVAQSEASDAHTASDVNAGQLVHRL</sequence>
<reference evidence="4" key="1">
    <citation type="submission" date="2014-02" db="EMBL/GenBank/DDBJ databases">
        <authorList>
            <person name="Gan H."/>
        </authorList>
    </citation>
    <scope>NUCLEOTIDE SEQUENCE [LARGE SCALE GENOMIC DNA]</scope>
    <source>
        <strain evidence="4">S1</strain>
    </source>
</reference>
<accession>A0A1L1PJ59</accession>
<evidence type="ECO:0000313" key="3">
    <source>
        <dbReference type="EMBL" id="CDN89958.1"/>
    </source>
</evidence>